<gene>
    <name evidence="11" type="ORF">KHU32_10595</name>
</gene>
<dbReference type="InterPro" id="IPR011053">
    <property type="entry name" value="Single_hybrid_motif"/>
</dbReference>
<evidence type="ECO:0000259" key="9">
    <source>
        <dbReference type="PROSITE" id="PS50975"/>
    </source>
</evidence>
<evidence type="ECO:0000256" key="2">
    <source>
        <dbReference type="ARBA" id="ARBA00022598"/>
    </source>
</evidence>
<feature type="domain" description="Biotin carboxylation" evidence="10">
    <location>
        <begin position="1"/>
        <end position="442"/>
    </location>
</feature>
<feature type="region of interest" description="Disordered" evidence="7">
    <location>
        <begin position="449"/>
        <end position="472"/>
    </location>
</feature>
<dbReference type="SUPFAM" id="SSF51246">
    <property type="entry name" value="Rudiment single hybrid motif"/>
    <property type="match status" value="1"/>
</dbReference>
<dbReference type="Gene3D" id="3.30.470.20">
    <property type="entry name" value="ATP-grasp fold, B domain"/>
    <property type="match status" value="1"/>
</dbReference>
<dbReference type="PROSITE" id="PS50979">
    <property type="entry name" value="BC"/>
    <property type="match status" value="1"/>
</dbReference>
<dbReference type="InterPro" id="IPR011764">
    <property type="entry name" value="Biotin_carboxylation_dom"/>
</dbReference>
<dbReference type="SUPFAM" id="SSF52440">
    <property type="entry name" value="PreATP-grasp domain"/>
    <property type="match status" value="1"/>
</dbReference>
<dbReference type="InterPro" id="IPR050856">
    <property type="entry name" value="Biotin_carboxylase_complex"/>
</dbReference>
<dbReference type="InterPro" id="IPR000089">
    <property type="entry name" value="Biotin_lipoyl"/>
</dbReference>
<sequence>MFQKILIANRGEIACRVIRTARRLGIATVAVFSEADAQALHVREADEAHPIGPAPAAQSYLRGDAILEVARRTGAQAIHPGYGFLSENADFADACAAAGIAFIGPGPAAIRAMGSKAESKRLMVAAGVPTVPGYHGAAQEEALLAAEAARIGFPVLIKASAGGGGKGMRPVLTAEAFAEELEGARREARSAFGDDRVLLEKYLQRPRHVEVQVFGDAQGRVVHLHTRDCSVQRRHQKVLEEAPAPGLPEALRERLHEAAIAAARAVGYVNAGTVEFIVEGDEAYFLEMNTRLQVEHPVTEAVTGLDLVEWQLRIAAGQAIPTAWPPPARGHAVEVRLYAEDPAQNFQPSAGRLDRLILPETARVDAGVAEGDAVTAFYDPMIAKIVGTGADRDAALAALEGALRRTAVDGPKTNLVFLRRLVAHPALRGAELDTGFIAAHAADLLGPPEPAPPAALARAAAPPAPGPSVWERRDSWRLQGEAERVALLDDAGVERRITLHASPRGTRFDDGTIPPGGIGTDAVLEGGTLWLLPALDPYRPAGDEASKESRLSAPIPGRVVRLLVTVGDAVKKGQLLAVLEAMKTEIRIAAPRDGVIEHLGCAEGDSIEEGTEVATLKA</sequence>
<keyword evidence="5" id="KW-0092">Biotin</keyword>
<reference evidence="11 12" key="1">
    <citation type="submission" date="2021-05" db="EMBL/GenBank/DDBJ databases">
        <title>Roseococcus sp. XZZS9, whole genome shotgun sequencing project.</title>
        <authorList>
            <person name="Zhao G."/>
            <person name="Shen L."/>
        </authorList>
    </citation>
    <scope>NUCLEOTIDE SEQUENCE [LARGE SCALE GENOMIC DNA]</scope>
    <source>
        <strain evidence="11 12">XZZS9</strain>
    </source>
</reference>
<protein>
    <submittedName>
        <fullName evidence="11">Biotin/lipoyl-binding protein</fullName>
    </submittedName>
</protein>
<dbReference type="SMART" id="SM01209">
    <property type="entry name" value="GARS_A"/>
    <property type="match status" value="1"/>
</dbReference>
<keyword evidence="4 6" id="KW-0067">ATP-binding</keyword>
<evidence type="ECO:0000313" key="11">
    <source>
        <dbReference type="EMBL" id="MBS7811388.1"/>
    </source>
</evidence>
<dbReference type="Proteomes" id="UP000766336">
    <property type="component" value="Unassembled WGS sequence"/>
</dbReference>
<dbReference type="Pfam" id="PF02786">
    <property type="entry name" value="CPSase_L_D2"/>
    <property type="match status" value="1"/>
</dbReference>
<evidence type="ECO:0000256" key="3">
    <source>
        <dbReference type="ARBA" id="ARBA00022741"/>
    </source>
</evidence>
<evidence type="ECO:0000256" key="1">
    <source>
        <dbReference type="ARBA" id="ARBA00001953"/>
    </source>
</evidence>
<dbReference type="EMBL" id="JAHCDA010000002">
    <property type="protein sequence ID" value="MBS7811388.1"/>
    <property type="molecule type" value="Genomic_DNA"/>
</dbReference>
<dbReference type="InterPro" id="IPR005479">
    <property type="entry name" value="CPAse_ATP-bd"/>
</dbReference>
<evidence type="ECO:0000313" key="12">
    <source>
        <dbReference type="Proteomes" id="UP000766336"/>
    </source>
</evidence>
<dbReference type="PROSITE" id="PS00867">
    <property type="entry name" value="CPSASE_2"/>
    <property type="match status" value="1"/>
</dbReference>
<dbReference type="PANTHER" id="PTHR18866">
    <property type="entry name" value="CARBOXYLASE:PYRUVATE/ACETYL-COA/PROPIONYL-COA CARBOXYLASE"/>
    <property type="match status" value="1"/>
</dbReference>
<evidence type="ECO:0000259" key="10">
    <source>
        <dbReference type="PROSITE" id="PS50979"/>
    </source>
</evidence>
<dbReference type="PROSITE" id="PS50968">
    <property type="entry name" value="BIOTINYL_LIPOYL"/>
    <property type="match status" value="1"/>
</dbReference>
<evidence type="ECO:0000256" key="7">
    <source>
        <dbReference type="SAM" id="MobiDB-lite"/>
    </source>
</evidence>
<feature type="domain" description="ATP-grasp" evidence="9">
    <location>
        <begin position="120"/>
        <end position="316"/>
    </location>
</feature>
<dbReference type="PROSITE" id="PS50975">
    <property type="entry name" value="ATP_GRASP"/>
    <property type="match status" value="1"/>
</dbReference>
<dbReference type="InterPro" id="IPR011054">
    <property type="entry name" value="Rudment_hybrid_motif"/>
</dbReference>
<dbReference type="Pfam" id="PF02785">
    <property type="entry name" value="Biotin_carb_C"/>
    <property type="match status" value="1"/>
</dbReference>
<comment type="caution">
    <text evidence="11">The sequence shown here is derived from an EMBL/GenBank/DDBJ whole genome shotgun (WGS) entry which is preliminary data.</text>
</comment>
<keyword evidence="12" id="KW-1185">Reference proteome</keyword>
<feature type="domain" description="Lipoyl-binding" evidence="8">
    <location>
        <begin position="540"/>
        <end position="617"/>
    </location>
</feature>
<name>A0ABS5QDC2_9PROT</name>
<dbReference type="CDD" id="cd06850">
    <property type="entry name" value="biotinyl_domain"/>
    <property type="match status" value="1"/>
</dbReference>
<evidence type="ECO:0000259" key="8">
    <source>
        <dbReference type="PROSITE" id="PS50968"/>
    </source>
</evidence>
<comment type="cofactor">
    <cofactor evidence="1">
        <name>biotin</name>
        <dbReference type="ChEBI" id="CHEBI:57586"/>
    </cofactor>
</comment>
<dbReference type="InterPro" id="IPR016185">
    <property type="entry name" value="PreATP-grasp_dom_sf"/>
</dbReference>
<dbReference type="InterPro" id="IPR001882">
    <property type="entry name" value="Biotin_BS"/>
</dbReference>
<dbReference type="InterPro" id="IPR011761">
    <property type="entry name" value="ATP-grasp"/>
</dbReference>
<accession>A0ABS5QDC2</accession>
<evidence type="ECO:0000256" key="6">
    <source>
        <dbReference type="PROSITE-ProRule" id="PRU00409"/>
    </source>
</evidence>
<dbReference type="PROSITE" id="PS00188">
    <property type="entry name" value="BIOTIN"/>
    <property type="match status" value="1"/>
</dbReference>
<dbReference type="PANTHER" id="PTHR18866:SF33">
    <property type="entry name" value="METHYLCROTONOYL-COA CARBOXYLASE SUBUNIT ALPHA, MITOCHONDRIAL-RELATED"/>
    <property type="match status" value="1"/>
</dbReference>
<evidence type="ECO:0000256" key="5">
    <source>
        <dbReference type="ARBA" id="ARBA00023267"/>
    </source>
</evidence>
<dbReference type="PROSITE" id="PS00866">
    <property type="entry name" value="CPSASE_1"/>
    <property type="match status" value="1"/>
</dbReference>
<dbReference type="SUPFAM" id="SSF51230">
    <property type="entry name" value="Single hybrid motif"/>
    <property type="match status" value="1"/>
</dbReference>
<dbReference type="SMART" id="SM00878">
    <property type="entry name" value="Biotin_carb_C"/>
    <property type="match status" value="1"/>
</dbReference>
<evidence type="ECO:0000256" key="4">
    <source>
        <dbReference type="ARBA" id="ARBA00022840"/>
    </source>
</evidence>
<dbReference type="InterPro" id="IPR005482">
    <property type="entry name" value="Biotin_COase_C"/>
</dbReference>
<keyword evidence="3 6" id="KW-0547">Nucleotide-binding</keyword>
<dbReference type="Pfam" id="PF00289">
    <property type="entry name" value="Biotin_carb_N"/>
    <property type="match status" value="1"/>
</dbReference>
<dbReference type="SUPFAM" id="SSF56059">
    <property type="entry name" value="Glutathione synthetase ATP-binding domain-like"/>
    <property type="match status" value="1"/>
</dbReference>
<dbReference type="InterPro" id="IPR005481">
    <property type="entry name" value="BC-like_N"/>
</dbReference>
<proteinExistence type="predicted"/>
<keyword evidence="2" id="KW-0436">Ligase</keyword>
<dbReference type="Gene3D" id="2.40.50.100">
    <property type="match status" value="1"/>
</dbReference>
<organism evidence="11 12">
    <name type="scientific">Roseococcus pinisoli</name>
    <dbReference type="NCBI Taxonomy" id="2835040"/>
    <lineage>
        <taxon>Bacteria</taxon>
        <taxon>Pseudomonadati</taxon>
        <taxon>Pseudomonadota</taxon>
        <taxon>Alphaproteobacteria</taxon>
        <taxon>Acetobacterales</taxon>
        <taxon>Roseomonadaceae</taxon>
        <taxon>Roseococcus</taxon>
    </lineage>
</organism>
<dbReference type="Pfam" id="PF00364">
    <property type="entry name" value="Biotin_lipoyl"/>
    <property type="match status" value="1"/>
</dbReference>
<dbReference type="RefSeq" id="WP_213670071.1">
    <property type="nucleotide sequence ID" value="NZ_JAHCDA010000002.1"/>
</dbReference>